<gene>
    <name evidence="1" type="ORF">SYV04_04930</name>
</gene>
<evidence type="ECO:0000313" key="2">
    <source>
        <dbReference type="Proteomes" id="UP001291309"/>
    </source>
</evidence>
<keyword evidence="2" id="KW-1185">Reference proteome</keyword>
<dbReference type="EMBL" id="JAXIVS010000001">
    <property type="protein sequence ID" value="MDY7225713.1"/>
    <property type="molecule type" value="Genomic_DNA"/>
</dbReference>
<dbReference type="RefSeq" id="WP_321544417.1">
    <property type="nucleotide sequence ID" value="NZ_JAXIVS010000001.1"/>
</dbReference>
<proteinExistence type="predicted"/>
<evidence type="ECO:0000313" key="1">
    <source>
        <dbReference type="EMBL" id="MDY7225713.1"/>
    </source>
</evidence>
<sequence>MLYGIEMPAPDEMDAAARFHAAMCARSLEDATQQAGKVSLVAGLSRQQKTCLALQLQVLCLVTVRSELPRAQREALNGLVDATSRAETEACMGVAYGKGALKKAFDGIAPQWSFAPNTQRWWRSQ</sequence>
<dbReference type="Proteomes" id="UP001291309">
    <property type="component" value="Unassembled WGS sequence"/>
</dbReference>
<comment type="caution">
    <text evidence="1">The sequence shown here is derived from an EMBL/GenBank/DDBJ whole genome shotgun (WGS) entry which is preliminary data.</text>
</comment>
<name>A0ABU5GWZ3_9BACT</name>
<reference evidence="1 2" key="1">
    <citation type="submission" date="2023-12" db="EMBL/GenBank/DDBJ databases">
        <title>the genome sequence of Hyalangium sp. s54d21.</title>
        <authorList>
            <person name="Zhang X."/>
        </authorList>
    </citation>
    <scope>NUCLEOTIDE SEQUENCE [LARGE SCALE GENOMIC DNA]</scope>
    <source>
        <strain evidence="2">s54d21</strain>
    </source>
</reference>
<protein>
    <submittedName>
        <fullName evidence="1">Uncharacterized protein</fullName>
    </submittedName>
</protein>
<organism evidence="1 2">
    <name type="scientific">Hyalangium rubrum</name>
    <dbReference type="NCBI Taxonomy" id="3103134"/>
    <lineage>
        <taxon>Bacteria</taxon>
        <taxon>Pseudomonadati</taxon>
        <taxon>Myxococcota</taxon>
        <taxon>Myxococcia</taxon>
        <taxon>Myxococcales</taxon>
        <taxon>Cystobacterineae</taxon>
        <taxon>Archangiaceae</taxon>
        <taxon>Hyalangium</taxon>
    </lineage>
</organism>
<accession>A0ABU5GWZ3</accession>